<keyword evidence="4" id="KW-0520">NAD</keyword>
<dbReference type="EC" id="1.8.1.8" evidence="1"/>
<evidence type="ECO:0000256" key="3">
    <source>
        <dbReference type="ARBA" id="ARBA00023002"/>
    </source>
</evidence>
<dbReference type="Pfam" id="PF13905">
    <property type="entry name" value="Thioredoxin_8"/>
    <property type="match status" value="3"/>
</dbReference>
<dbReference type="InterPro" id="IPR045870">
    <property type="entry name" value="TryX_NRX_thioredoxin_dom"/>
</dbReference>
<dbReference type="AlphaFoldDB" id="A0AAD8MKX3"/>
<dbReference type="InterPro" id="IPR012336">
    <property type="entry name" value="Thioredoxin-like_fold"/>
</dbReference>
<dbReference type="EMBL" id="JAUIZM010000007">
    <property type="protein sequence ID" value="KAK1376562.1"/>
    <property type="molecule type" value="Genomic_DNA"/>
</dbReference>
<gene>
    <name evidence="10" type="ORF">POM88_032755</name>
</gene>
<keyword evidence="11" id="KW-1185">Reference proteome</keyword>
<dbReference type="Proteomes" id="UP001237642">
    <property type="component" value="Unassembled WGS sequence"/>
</dbReference>
<protein>
    <recommendedName>
        <fullName evidence="1">protein-disulfide reductase</fullName>
        <ecNumber evidence="1">1.8.1.8</ecNumber>
    </recommendedName>
</protein>
<reference evidence="10" key="1">
    <citation type="submission" date="2023-02" db="EMBL/GenBank/DDBJ databases">
        <title>Genome of toxic invasive species Heracleum sosnowskyi carries increased number of genes despite the absence of recent whole-genome duplications.</title>
        <authorList>
            <person name="Schelkunov M."/>
            <person name="Shtratnikova V."/>
            <person name="Makarenko M."/>
            <person name="Klepikova A."/>
            <person name="Omelchenko D."/>
            <person name="Novikova G."/>
            <person name="Obukhova E."/>
            <person name="Bogdanov V."/>
            <person name="Penin A."/>
            <person name="Logacheva M."/>
        </authorList>
    </citation>
    <scope>NUCLEOTIDE SEQUENCE</scope>
    <source>
        <strain evidence="10">Hsosn_3</strain>
        <tissue evidence="10">Leaf</tissue>
    </source>
</reference>
<dbReference type="InterPro" id="IPR013766">
    <property type="entry name" value="Thioredoxin_domain"/>
</dbReference>
<dbReference type="CDD" id="cd03009">
    <property type="entry name" value="TryX_like_TryX_NRX"/>
    <property type="match status" value="1"/>
</dbReference>
<comment type="catalytic activity">
    <reaction evidence="6">
        <text>[protein]-dithiol + NAD(+) = [protein]-disulfide + NADH + H(+)</text>
        <dbReference type="Rhea" id="RHEA:18749"/>
        <dbReference type="Rhea" id="RHEA-COMP:10593"/>
        <dbReference type="Rhea" id="RHEA-COMP:10594"/>
        <dbReference type="ChEBI" id="CHEBI:15378"/>
        <dbReference type="ChEBI" id="CHEBI:29950"/>
        <dbReference type="ChEBI" id="CHEBI:50058"/>
        <dbReference type="ChEBI" id="CHEBI:57540"/>
        <dbReference type="ChEBI" id="CHEBI:57945"/>
        <dbReference type="EC" id="1.8.1.8"/>
    </reaction>
</comment>
<comment type="similarity">
    <text evidence="5">Belongs to the nucleoredoxin family.</text>
</comment>
<evidence type="ECO:0000256" key="7">
    <source>
        <dbReference type="ARBA" id="ARBA00047804"/>
    </source>
</evidence>
<keyword evidence="2" id="KW-0677">Repeat</keyword>
<dbReference type="SUPFAM" id="SSF52833">
    <property type="entry name" value="Thioredoxin-like"/>
    <property type="match status" value="3"/>
</dbReference>
<evidence type="ECO:0000256" key="6">
    <source>
        <dbReference type="ARBA" id="ARBA00047388"/>
    </source>
</evidence>
<dbReference type="InterPro" id="IPR036249">
    <property type="entry name" value="Thioredoxin-like_sf"/>
</dbReference>
<dbReference type="SUPFAM" id="SSF57889">
    <property type="entry name" value="Cysteine-rich domain"/>
    <property type="match status" value="1"/>
</dbReference>
<dbReference type="InterPro" id="IPR046349">
    <property type="entry name" value="C1-like_sf"/>
</dbReference>
<evidence type="ECO:0000256" key="8">
    <source>
        <dbReference type="SAM" id="MobiDB-lite"/>
    </source>
</evidence>
<sequence>MAEQYVNDVEKLLEASDSHDIRSLLSSPLRDYLVRNSGDQAKTDVLKGKTVGLYFSASWRADRDAESFNKYFSKMPWVAVPFSDSDTRDKLRDLFSVRGLPHLVLLDENGKVLTSDGVQIIEDHGLEGYPFTPQHVKELKEQDEVARRDQSLTSILESHLRNFVISNDGKEMPVTELEGKTIGLHFSLSSFSESVVFTEKLVKVYNELKEKGESFEIVTVPLDIAEESFNKGLEGAPWFSLPFKDSKCEKLTRHFKFSTFPTLVILGPDGKTLHLNVADAVKEHGSLAYPFTPKKFSELEEIEKAKRENQTLESILVSEEQDFVIAKDGIKVPVSDLVGKHILFYFSAHWCPPCRVFTPKLIEIYHNIKSKYDGFELIFISFDQDQTSFDEYFNEMPWLAVPFGDTRKASLSTLFKIRSIPKLVAIETTGKTITTEAQDLVMLHGADTYPFTEQRIREIEVEHEEMAKGWPQKVKHALHMKHEMVLTRYRIYLCHKCAKDGKVWAFRCEECNFDLHPECALEEDKESKEEDIEKGENSKEGRVCDGGVYLKSLTVSCQTP</sequence>
<organism evidence="10 11">
    <name type="scientific">Heracleum sosnowskyi</name>
    <dbReference type="NCBI Taxonomy" id="360622"/>
    <lineage>
        <taxon>Eukaryota</taxon>
        <taxon>Viridiplantae</taxon>
        <taxon>Streptophyta</taxon>
        <taxon>Embryophyta</taxon>
        <taxon>Tracheophyta</taxon>
        <taxon>Spermatophyta</taxon>
        <taxon>Magnoliopsida</taxon>
        <taxon>eudicotyledons</taxon>
        <taxon>Gunneridae</taxon>
        <taxon>Pentapetalae</taxon>
        <taxon>asterids</taxon>
        <taxon>campanulids</taxon>
        <taxon>Apiales</taxon>
        <taxon>Apiaceae</taxon>
        <taxon>Apioideae</taxon>
        <taxon>apioid superclade</taxon>
        <taxon>Tordylieae</taxon>
        <taxon>Tordyliinae</taxon>
        <taxon>Heracleum</taxon>
    </lineage>
</organism>
<evidence type="ECO:0000256" key="5">
    <source>
        <dbReference type="ARBA" id="ARBA00025782"/>
    </source>
</evidence>
<dbReference type="PANTHER" id="PTHR13871:SF96">
    <property type="entry name" value="THIOREDOXIN DOMAIN-CONTAINING PROTEIN"/>
    <property type="match status" value="1"/>
</dbReference>
<dbReference type="PANTHER" id="PTHR13871">
    <property type="entry name" value="THIOREDOXIN"/>
    <property type="match status" value="1"/>
</dbReference>
<feature type="domain" description="Thioredoxin" evidence="9">
    <location>
        <begin position="306"/>
        <end position="461"/>
    </location>
</feature>
<evidence type="ECO:0000313" key="10">
    <source>
        <dbReference type="EMBL" id="KAK1376562.1"/>
    </source>
</evidence>
<dbReference type="InterPro" id="IPR052259">
    <property type="entry name" value="Nucleoredoxin-like"/>
</dbReference>
<name>A0AAD8MKX3_9APIA</name>
<reference evidence="10" key="2">
    <citation type="submission" date="2023-05" db="EMBL/GenBank/DDBJ databases">
        <authorList>
            <person name="Schelkunov M.I."/>
        </authorList>
    </citation>
    <scope>NUCLEOTIDE SEQUENCE</scope>
    <source>
        <strain evidence="10">Hsosn_3</strain>
        <tissue evidence="10">Leaf</tissue>
    </source>
</reference>
<accession>A0AAD8MKX3</accession>
<feature type="region of interest" description="Disordered" evidence="8">
    <location>
        <begin position="524"/>
        <end position="543"/>
    </location>
</feature>
<proteinExistence type="inferred from homology"/>
<feature type="compositionally biased region" description="Acidic residues" evidence="8">
    <location>
        <begin position="524"/>
        <end position="533"/>
    </location>
</feature>
<evidence type="ECO:0000259" key="9">
    <source>
        <dbReference type="PROSITE" id="PS51352"/>
    </source>
</evidence>
<comment type="catalytic activity">
    <reaction evidence="7">
        <text>[protein]-dithiol + NADP(+) = [protein]-disulfide + NADPH + H(+)</text>
        <dbReference type="Rhea" id="RHEA:18753"/>
        <dbReference type="Rhea" id="RHEA-COMP:10593"/>
        <dbReference type="Rhea" id="RHEA-COMP:10594"/>
        <dbReference type="ChEBI" id="CHEBI:15378"/>
        <dbReference type="ChEBI" id="CHEBI:29950"/>
        <dbReference type="ChEBI" id="CHEBI:50058"/>
        <dbReference type="ChEBI" id="CHEBI:57783"/>
        <dbReference type="ChEBI" id="CHEBI:58349"/>
        <dbReference type="EC" id="1.8.1.8"/>
    </reaction>
</comment>
<evidence type="ECO:0000256" key="4">
    <source>
        <dbReference type="ARBA" id="ARBA00023027"/>
    </source>
</evidence>
<dbReference type="PROSITE" id="PS51352">
    <property type="entry name" value="THIOREDOXIN_2"/>
    <property type="match status" value="1"/>
</dbReference>
<keyword evidence="3" id="KW-0560">Oxidoreductase</keyword>
<comment type="caution">
    <text evidence="10">The sequence shown here is derived from an EMBL/GenBank/DDBJ whole genome shotgun (WGS) entry which is preliminary data.</text>
</comment>
<evidence type="ECO:0000256" key="1">
    <source>
        <dbReference type="ARBA" id="ARBA00012612"/>
    </source>
</evidence>
<feature type="compositionally biased region" description="Basic and acidic residues" evidence="8">
    <location>
        <begin position="534"/>
        <end position="543"/>
    </location>
</feature>
<dbReference type="GO" id="GO:0004791">
    <property type="term" value="F:thioredoxin-disulfide reductase (NADPH) activity"/>
    <property type="evidence" value="ECO:0007669"/>
    <property type="project" value="InterPro"/>
</dbReference>
<evidence type="ECO:0000313" key="11">
    <source>
        <dbReference type="Proteomes" id="UP001237642"/>
    </source>
</evidence>
<dbReference type="Gene3D" id="3.40.30.10">
    <property type="entry name" value="Glutaredoxin"/>
    <property type="match status" value="3"/>
</dbReference>
<evidence type="ECO:0000256" key="2">
    <source>
        <dbReference type="ARBA" id="ARBA00022737"/>
    </source>
</evidence>